<sequence>MPSVYLIKYPIHVALAQRAKNKPANGWDMVNPNFRHRAVMALFDQIDSSTPRSEAGILFRTEYLAGQAPFFLIQSLIAPVNLPDGAEMKQIELPTYPQGTQIHFQASINAIRRDSKHGSNRYKAIPVPFDGSDEANTYSSMTPWLQQKLAPALSEVTITNHRRELLGADRTGRTANAFTVQVDTVAGVAVVANEDALNALMLNGVGRAKSYGCGLITVQAI</sequence>
<dbReference type="RefSeq" id="WP_309956587.1">
    <property type="nucleotide sequence ID" value="NZ_CP136414.1"/>
</dbReference>
<comment type="caution">
    <text evidence="1">The sequence shown here is derived from an EMBL/GenBank/DDBJ whole genome shotgun (WGS) entry which is preliminary data.</text>
</comment>
<protein>
    <submittedName>
        <fullName evidence="1">CRISPR system Cascade subunit CasE</fullName>
    </submittedName>
</protein>
<proteinExistence type="predicted"/>
<name>A0ABU1T306_9ACTO</name>
<dbReference type="Gene3D" id="3.30.70.1210">
    <property type="entry name" value="Crispr-associated protein, domain 2"/>
    <property type="match status" value="1"/>
</dbReference>
<evidence type="ECO:0000313" key="2">
    <source>
        <dbReference type="Proteomes" id="UP001266099"/>
    </source>
</evidence>
<reference evidence="1 2" key="1">
    <citation type="submission" date="2023-07" db="EMBL/GenBank/DDBJ databases">
        <title>Sequencing the genomes of 1000 actinobacteria strains.</title>
        <authorList>
            <person name="Klenk H.-P."/>
        </authorList>
    </citation>
    <scope>NUCLEOTIDE SEQUENCE [LARGE SCALE GENOMIC DNA]</scope>
    <source>
        <strain evidence="1 2">DSM 15539</strain>
    </source>
</reference>
<dbReference type="Pfam" id="PF08798">
    <property type="entry name" value="CRISPR_assoc"/>
    <property type="match status" value="1"/>
</dbReference>
<keyword evidence="2" id="KW-1185">Reference proteome</keyword>
<gene>
    <name evidence="1" type="ORF">J2S36_001246</name>
</gene>
<organism evidence="1 2">
    <name type="scientific">Arcanobacterium hippocoleae</name>
    <dbReference type="NCBI Taxonomy" id="149017"/>
    <lineage>
        <taxon>Bacteria</taxon>
        <taxon>Bacillati</taxon>
        <taxon>Actinomycetota</taxon>
        <taxon>Actinomycetes</taxon>
        <taxon>Actinomycetales</taxon>
        <taxon>Actinomycetaceae</taxon>
        <taxon>Arcanobacterium</taxon>
    </lineage>
</organism>
<dbReference type="EMBL" id="JAVDUJ010000001">
    <property type="protein sequence ID" value="MDR6939703.1"/>
    <property type="molecule type" value="Genomic_DNA"/>
</dbReference>
<dbReference type="Gene3D" id="3.30.70.1200">
    <property type="entry name" value="Crispr-associated protein, domain 1"/>
    <property type="match status" value="1"/>
</dbReference>
<dbReference type="SMART" id="SM01101">
    <property type="entry name" value="CRISPR_assoc"/>
    <property type="match status" value="1"/>
</dbReference>
<dbReference type="SUPFAM" id="SSF117987">
    <property type="entry name" value="CRISPR-associated protein"/>
    <property type="match status" value="2"/>
</dbReference>
<evidence type="ECO:0000313" key="1">
    <source>
        <dbReference type="EMBL" id="MDR6939703.1"/>
    </source>
</evidence>
<accession>A0ABU1T306</accession>
<dbReference type="Proteomes" id="UP001266099">
    <property type="component" value="Unassembled WGS sequence"/>
</dbReference>
<dbReference type="InterPro" id="IPR010179">
    <property type="entry name" value="CRISPR-assoc_prot_Cse3"/>
</dbReference>